<keyword evidence="2" id="KW-0812">Transmembrane</keyword>
<feature type="domain" description="BIG2" evidence="3">
    <location>
        <begin position="237"/>
        <end position="309"/>
    </location>
</feature>
<accession>A0A9D1Z9H6</accession>
<evidence type="ECO:0000313" key="4">
    <source>
        <dbReference type="EMBL" id="HIY79310.1"/>
    </source>
</evidence>
<sequence>MTGATLTYNQDGEKNVTADTADKTAKVETTQDFKFTVSPDDGQQIASVKAVTSDGAESDVAANDSGEYTLAAANVTDGTTIRVTTEAVPEPETPAEGETTDTTVTDDTTVEDDTVVEEESEDEEEQETLEPTLNSVQSVDNSVSPMADTSAADYTLEVGDTTTIQGEDGDNWAGGTSRYHKWTVSGDAVDFVGGTNKSSVQIRAVEAGSATVTHTYQYKEWSYGGWQNGSETFTIQVNSALKVTIGKSPIEVGDTTRATAQGAQGNVTWSSSNDKIATVSSSGLVTGVAEGSVEIIATDSEGTTGRVSLSVTPQMATVTFDLNDAPGSRASWAQNPSGQYEVGDELWSEDGSFTETYSFPSRQGYVFAGWDKSISRIVTGDVTYTAKWVENQSGMTPVYVYTQVTGDGDTSDLVLNKDGWYTIGVIFIDSDLLRNPQDTYDEVAQANCQYIPFDRQGVTDAIYSAFRSIERYQDNQSISVDDLELRILKTAGGASDYVATGTTWHLDCTIDIKELVNYTVEYREVGTNKVIAPTLENQVASDGSLVPASRHQISIRNYTYAYSIPQDGLTVTAGGNNALTLYYTSNRVSAQVTLDDWVYGDTPKQESASVSGGDFAPTPDSYEYYAQGTDGEYTEKLSGKPSDAGNYMVKAIWNATENNDSVSATDTFTISPRPIVAKGSAEKVFDGNDNLLANVSLSFAAVDGNSSSGLVQGDDLRIGEITSNNAKYSTANAHQNQPLTSTVGDNYGLTLTGDDAANYVLQKVDATGTINKAAELTVKVKGNTGTYTYDGTEKTVSGYTTPDKPADVTVTYKDGEGQPSVSRTEAGTSPMVLDAKDFTATSPNYEKVTVEVENGWLNILPNNDEVELTITGNANTVTYDGTEQSVAGFTFVAVQGEETLDNGQFSVSLAEGSAAKASGTNAGTYNMDLTKGDFVVESTNYSNIKVSVVDGSLTINTRSVSVVTDSASKVYDGTPLTAPGRVENLVEGESVTVNTSELTAVGTTDNLYTIDWDNANEANYTITGEAIGTLTVTAQSITPGEDPDNPDPSYVDVQVNYPADVPYNGQDQTWVPTVTGNARAALVAGTDYDVTYSTNDRTNVTGDITVTITGKGNYKGTVERHYQITPLTITVTPNNVSKYVGQDDPTLTSTYAGYIQGETAGWTGSLTREPGEAVGTYVISQGDLQLADNANGNFLAQNYRLVVNDGVFTILAVPGGGGTTTTPGGGTTTPTPGAPAIVATGADDATDEATETEEAIDDDTTPLASPSETIDDDGTPLASGRHEDCWVHWFILLGMILSAVYFVGVSVRRRKFTSSLLGYEDKVLGNDRDNA</sequence>
<feature type="transmembrane region" description="Helical" evidence="2">
    <location>
        <begin position="1286"/>
        <end position="1307"/>
    </location>
</feature>
<reference evidence="4" key="2">
    <citation type="submission" date="2021-04" db="EMBL/GenBank/DDBJ databases">
        <authorList>
            <person name="Gilroy R."/>
        </authorList>
    </citation>
    <scope>NUCLEOTIDE SEQUENCE</scope>
    <source>
        <strain evidence="4">ChiHjej10B9-743</strain>
    </source>
</reference>
<dbReference type="InterPro" id="IPR041286">
    <property type="entry name" value="MBG_2"/>
</dbReference>
<evidence type="ECO:0000259" key="3">
    <source>
        <dbReference type="SMART" id="SM00635"/>
    </source>
</evidence>
<feature type="compositionally biased region" description="Low complexity" evidence="1">
    <location>
        <begin position="1228"/>
        <end position="1243"/>
    </location>
</feature>
<dbReference type="Gene3D" id="2.60.40.1080">
    <property type="match status" value="1"/>
</dbReference>
<feature type="compositionally biased region" description="Acidic residues" evidence="1">
    <location>
        <begin position="1244"/>
        <end position="1260"/>
    </location>
</feature>
<feature type="region of interest" description="Disordered" evidence="1">
    <location>
        <begin position="85"/>
        <end position="132"/>
    </location>
</feature>
<feature type="compositionally biased region" description="Polar residues" evidence="1">
    <location>
        <begin position="1"/>
        <end position="10"/>
    </location>
</feature>
<protein>
    <submittedName>
        <fullName evidence="4">Ig-like domain-containing protein</fullName>
    </submittedName>
</protein>
<dbReference type="SUPFAM" id="SSF49373">
    <property type="entry name" value="Invasin/intimin cell-adhesion fragments"/>
    <property type="match status" value="1"/>
</dbReference>
<comment type="caution">
    <text evidence="4">The sequence shown here is derived from an EMBL/GenBank/DDBJ whole genome shotgun (WGS) entry which is preliminary data.</text>
</comment>
<feature type="region of interest" description="Disordered" evidence="1">
    <location>
        <begin position="1"/>
        <end position="23"/>
    </location>
</feature>
<organism evidence="4 5">
    <name type="scientific">Candidatus Olsenella excrementavium</name>
    <dbReference type="NCBI Taxonomy" id="2838709"/>
    <lineage>
        <taxon>Bacteria</taxon>
        <taxon>Bacillati</taxon>
        <taxon>Actinomycetota</taxon>
        <taxon>Coriobacteriia</taxon>
        <taxon>Coriobacteriales</taxon>
        <taxon>Atopobiaceae</taxon>
        <taxon>Olsenella</taxon>
    </lineage>
</organism>
<keyword evidence="2" id="KW-0472">Membrane</keyword>
<dbReference type="EMBL" id="DXCP01000017">
    <property type="protein sequence ID" value="HIY79310.1"/>
    <property type="molecule type" value="Genomic_DNA"/>
</dbReference>
<evidence type="ECO:0000256" key="1">
    <source>
        <dbReference type="SAM" id="MobiDB-lite"/>
    </source>
</evidence>
<name>A0A9D1Z9H6_9ACTN</name>
<gene>
    <name evidence="4" type="ORF">IAA42_02610</name>
</gene>
<feature type="region of interest" description="Disordered" evidence="1">
    <location>
        <begin position="1218"/>
        <end position="1276"/>
    </location>
</feature>
<feature type="compositionally biased region" description="Acidic residues" evidence="1">
    <location>
        <begin position="108"/>
        <end position="128"/>
    </location>
</feature>
<evidence type="ECO:0000313" key="5">
    <source>
        <dbReference type="Proteomes" id="UP000824133"/>
    </source>
</evidence>
<keyword evidence="2" id="KW-1133">Transmembrane helix</keyword>
<proteinExistence type="predicted"/>
<dbReference type="InterPro" id="IPR008964">
    <property type="entry name" value="Invasin/intimin_cell_adhesion"/>
</dbReference>
<dbReference type="Pfam" id="PF02368">
    <property type="entry name" value="Big_2"/>
    <property type="match status" value="1"/>
</dbReference>
<dbReference type="SMART" id="SM00635">
    <property type="entry name" value="BID_2"/>
    <property type="match status" value="1"/>
</dbReference>
<reference evidence="4" key="1">
    <citation type="journal article" date="2021" name="PeerJ">
        <title>Extensive microbial diversity within the chicken gut microbiome revealed by metagenomics and culture.</title>
        <authorList>
            <person name="Gilroy R."/>
            <person name="Ravi A."/>
            <person name="Getino M."/>
            <person name="Pursley I."/>
            <person name="Horton D.L."/>
            <person name="Alikhan N.F."/>
            <person name="Baker D."/>
            <person name="Gharbi K."/>
            <person name="Hall N."/>
            <person name="Watson M."/>
            <person name="Adriaenssens E.M."/>
            <person name="Foster-Nyarko E."/>
            <person name="Jarju S."/>
            <person name="Secka A."/>
            <person name="Antonio M."/>
            <person name="Oren A."/>
            <person name="Chaudhuri R.R."/>
            <person name="La Ragione R."/>
            <person name="Hildebrand F."/>
            <person name="Pallen M.J."/>
        </authorList>
    </citation>
    <scope>NUCLEOTIDE SEQUENCE</scope>
    <source>
        <strain evidence="4">ChiHjej10B9-743</strain>
    </source>
</reference>
<feature type="compositionally biased region" description="Gly residues" evidence="1">
    <location>
        <begin position="1218"/>
        <end position="1227"/>
    </location>
</feature>
<feature type="compositionally biased region" description="Basic and acidic residues" evidence="1">
    <location>
        <begin position="11"/>
        <end position="23"/>
    </location>
</feature>
<dbReference type="Proteomes" id="UP000824133">
    <property type="component" value="Unassembled WGS sequence"/>
</dbReference>
<dbReference type="InterPro" id="IPR003343">
    <property type="entry name" value="Big_2"/>
</dbReference>
<dbReference type="Pfam" id="PF18676">
    <property type="entry name" value="MBG_2"/>
    <property type="match status" value="1"/>
</dbReference>
<evidence type="ECO:0000256" key="2">
    <source>
        <dbReference type="SAM" id="Phobius"/>
    </source>
</evidence>